<keyword evidence="1" id="KW-0511">Multifunctional enzyme</keyword>
<dbReference type="GO" id="GO:0005829">
    <property type="term" value="C:cytosol"/>
    <property type="evidence" value="ECO:0007669"/>
    <property type="project" value="TreeGrafter"/>
</dbReference>
<evidence type="ECO:0000259" key="3">
    <source>
        <dbReference type="Pfam" id="PF00294"/>
    </source>
</evidence>
<dbReference type="EMBL" id="BMZS01000009">
    <property type="protein sequence ID" value="GHD57382.1"/>
    <property type="molecule type" value="Genomic_DNA"/>
</dbReference>
<dbReference type="Pfam" id="PF00294">
    <property type="entry name" value="PfkB"/>
    <property type="match status" value="1"/>
</dbReference>
<dbReference type="InterPro" id="IPR011611">
    <property type="entry name" value="PfkB_dom"/>
</dbReference>
<dbReference type="RefSeq" id="WP_189992705.1">
    <property type="nucleotide sequence ID" value="NZ_BMZS01000009.1"/>
</dbReference>
<comment type="caution">
    <text evidence="5">The sequence shown here is derived from an EMBL/GenBank/DDBJ whole genome shotgun (WGS) entry which is preliminary data.</text>
</comment>
<evidence type="ECO:0000256" key="2">
    <source>
        <dbReference type="ARBA" id="ARBA00023277"/>
    </source>
</evidence>
<dbReference type="InterPro" id="IPR029056">
    <property type="entry name" value="Ribokinase-like"/>
</dbReference>
<sequence>MIDDAFKHKIKSAAEIAEIIGAPPRKTKIVMCHGTFDLVHPGHIRHLVYARSKGAKLVVGVTADAHVKKADHRPFVPEGLRAMNLAALETVDYVTIDPNATPIENILTIKPDYFVKGYEYQKGGLHPRTAEEKQAVESYGGEVIFTPGDIVYSSSAIIESGPPDLAVEKLINLLDGENRSFDDLKRAVEGLAGARAHVVGDTIVDSLTVTSMIGASGKTPTISVRYEGKRDYVGGAGIVAKHVKAAGAEVTFSTVLGEDALADFVRQDLAEAGVTLNAIVDPTRPTINKNAIVADGYRMLKIDTLDNRAVSEQICKQLCKAIREVPSDAVMFSDFRHGIFSRESIPQMTDAIPAGRFKVADSQVASRWGNILEFRGFDLITPNEKEARFSLGDQDTVIRPLGNKLYDEAQCRVLILKLGARGLMTFREAGGEPRSFFGVDSFADHVVDAVGSGDALLAYATLALKTTGDPVIASILGAMAAAAECELDGNIPVEPEMVLKKIETYERRANFGG</sequence>
<proteinExistence type="predicted"/>
<dbReference type="AlphaFoldDB" id="A0A918XUJ9"/>
<evidence type="ECO:0000256" key="1">
    <source>
        <dbReference type="ARBA" id="ARBA00023268"/>
    </source>
</evidence>
<evidence type="ECO:0000313" key="6">
    <source>
        <dbReference type="Proteomes" id="UP000630353"/>
    </source>
</evidence>
<feature type="domain" description="Carbohydrate kinase PfkB" evidence="3">
    <location>
        <begin position="227"/>
        <end position="486"/>
    </location>
</feature>
<dbReference type="Gene3D" id="3.40.50.620">
    <property type="entry name" value="HUPs"/>
    <property type="match status" value="1"/>
</dbReference>
<keyword evidence="2" id="KW-0119">Carbohydrate metabolism</keyword>
<reference evidence="5" key="2">
    <citation type="submission" date="2020-09" db="EMBL/GenBank/DDBJ databases">
        <authorList>
            <person name="Sun Q."/>
            <person name="Kim S."/>
        </authorList>
    </citation>
    <scope>NUCLEOTIDE SEQUENCE</scope>
    <source>
        <strain evidence="5">KCTC 42651</strain>
    </source>
</reference>
<accession>A0A918XUJ9</accession>
<dbReference type="GO" id="GO:0033786">
    <property type="term" value="F:heptose-1-phosphate adenylyltransferase activity"/>
    <property type="evidence" value="ECO:0007669"/>
    <property type="project" value="TreeGrafter"/>
</dbReference>
<dbReference type="InterPro" id="IPR004821">
    <property type="entry name" value="Cyt_trans-like"/>
</dbReference>
<keyword evidence="6" id="KW-1185">Reference proteome</keyword>
<dbReference type="Gene3D" id="3.40.1190.20">
    <property type="match status" value="1"/>
</dbReference>
<feature type="domain" description="Cytidyltransferase-like" evidence="4">
    <location>
        <begin position="32"/>
        <end position="123"/>
    </location>
</feature>
<reference evidence="5" key="1">
    <citation type="journal article" date="2014" name="Int. J. Syst. Evol. Microbiol.">
        <title>Complete genome sequence of Corynebacterium casei LMG S-19264T (=DSM 44701T), isolated from a smear-ripened cheese.</title>
        <authorList>
            <consortium name="US DOE Joint Genome Institute (JGI-PGF)"/>
            <person name="Walter F."/>
            <person name="Albersmeier A."/>
            <person name="Kalinowski J."/>
            <person name="Ruckert C."/>
        </authorList>
    </citation>
    <scope>NUCLEOTIDE SEQUENCE</scope>
    <source>
        <strain evidence="5">KCTC 42651</strain>
    </source>
</reference>
<dbReference type="PANTHER" id="PTHR46969:SF1">
    <property type="entry name" value="BIFUNCTIONAL PROTEIN HLDE"/>
    <property type="match status" value="1"/>
</dbReference>
<dbReference type="Pfam" id="PF01467">
    <property type="entry name" value="CTP_transf_like"/>
    <property type="match status" value="1"/>
</dbReference>
<evidence type="ECO:0000313" key="5">
    <source>
        <dbReference type="EMBL" id="GHD57382.1"/>
    </source>
</evidence>
<dbReference type="InterPro" id="IPR014729">
    <property type="entry name" value="Rossmann-like_a/b/a_fold"/>
</dbReference>
<name>A0A918XUJ9_9PROT</name>
<dbReference type="NCBIfam" id="TIGR00125">
    <property type="entry name" value="cyt_tran_rel"/>
    <property type="match status" value="1"/>
</dbReference>
<evidence type="ECO:0000259" key="4">
    <source>
        <dbReference type="Pfam" id="PF01467"/>
    </source>
</evidence>
<dbReference type="SUPFAM" id="SSF53613">
    <property type="entry name" value="Ribokinase-like"/>
    <property type="match status" value="1"/>
</dbReference>
<dbReference type="GO" id="GO:0033785">
    <property type="term" value="F:heptose 7-phosphate kinase activity"/>
    <property type="evidence" value="ECO:0007669"/>
    <property type="project" value="TreeGrafter"/>
</dbReference>
<dbReference type="Proteomes" id="UP000630353">
    <property type="component" value="Unassembled WGS sequence"/>
</dbReference>
<dbReference type="PANTHER" id="PTHR46969">
    <property type="entry name" value="BIFUNCTIONAL PROTEIN HLDE"/>
    <property type="match status" value="1"/>
</dbReference>
<protein>
    <submittedName>
        <fullName evidence="5">Bifunctional protein HldE</fullName>
    </submittedName>
</protein>
<dbReference type="SUPFAM" id="SSF52374">
    <property type="entry name" value="Nucleotidylyl transferase"/>
    <property type="match status" value="1"/>
</dbReference>
<gene>
    <name evidence="5" type="ORF">GCM10017083_38800</name>
</gene>
<organism evidence="5 6">
    <name type="scientific">Thalassobaculum fulvum</name>
    <dbReference type="NCBI Taxonomy" id="1633335"/>
    <lineage>
        <taxon>Bacteria</taxon>
        <taxon>Pseudomonadati</taxon>
        <taxon>Pseudomonadota</taxon>
        <taxon>Alphaproteobacteria</taxon>
        <taxon>Rhodospirillales</taxon>
        <taxon>Thalassobaculaceae</taxon>
        <taxon>Thalassobaculum</taxon>
    </lineage>
</organism>